<dbReference type="GO" id="GO:0051537">
    <property type="term" value="F:2 iron, 2 sulfur cluster binding"/>
    <property type="evidence" value="ECO:0007669"/>
    <property type="project" value="UniProtKB-KW"/>
</dbReference>
<keyword evidence="1" id="KW-0001">2Fe-2S</keyword>
<dbReference type="SUPFAM" id="SSF50022">
    <property type="entry name" value="ISP domain"/>
    <property type="match status" value="1"/>
</dbReference>
<gene>
    <name evidence="6" type="ORF">EKH79_08330</name>
</gene>
<evidence type="ECO:0000313" key="6">
    <source>
        <dbReference type="EMBL" id="RUL64057.1"/>
    </source>
</evidence>
<dbReference type="Gene3D" id="2.102.10.10">
    <property type="entry name" value="Rieske [2Fe-2S] iron-sulphur domain"/>
    <property type="match status" value="1"/>
</dbReference>
<keyword evidence="3" id="KW-0408">Iron</keyword>
<keyword evidence="2" id="KW-0479">Metal-binding</keyword>
<dbReference type="PANTHER" id="PTHR40261">
    <property type="match status" value="1"/>
</dbReference>
<dbReference type="PANTHER" id="PTHR40261:SF1">
    <property type="entry name" value="RIESKE DOMAIN-CONTAINING PROTEIN"/>
    <property type="match status" value="1"/>
</dbReference>
<sequence length="115" mass="12424">MDTATSPSRLCRLEDMPNGEAMALDVMLPTYGEESVILLRQGEHVSAWLNICPHAGRRLDWAPGKFLISRGMLVCAAHGASFNIDNGECIGGPCRGESLRAVSVRVENGDVLLND</sequence>
<evidence type="ECO:0000313" key="7">
    <source>
        <dbReference type="Proteomes" id="UP000267077"/>
    </source>
</evidence>
<keyword evidence="7" id="KW-1185">Reference proteome</keyword>
<comment type="caution">
    <text evidence="6">The sequence shown here is derived from an EMBL/GenBank/DDBJ whole genome shotgun (WGS) entry which is preliminary data.</text>
</comment>
<dbReference type="CDD" id="cd03467">
    <property type="entry name" value="Rieske"/>
    <property type="match status" value="1"/>
</dbReference>
<dbReference type="GO" id="GO:0046872">
    <property type="term" value="F:metal ion binding"/>
    <property type="evidence" value="ECO:0007669"/>
    <property type="project" value="UniProtKB-KW"/>
</dbReference>
<feature type="domain" description="Rieske" evidence="5">
    <location>
        <begin position="8"/>
        <end position="113"/>
    </location>
</feature>
<reference evidence="6 7" key="1">
    <citation type="submission" date="2018-12" db="EMBL/GenBank/DDBJ databases">
        <title>Dyella dinghuensis sp. nov. DHOA06 and Dyella choica sp. nov. 4M-K27, isolated from forest soil.</title>
        <authorList>
            <person name="Qiu L.-H."/>
            <person name="Gao Z.-H."/>
        </authorList>
    </citation>
    <scope>NUCLEOTIDE SEQUENCE [LARGE SCALE GENOMIC DNA]</scope>
    <source>
        <strain evidence="6 7">DHOA06</strain>
    </source>
</reference>
<protein>
    <submittedName>
        <fullName evidence="6">Rieske (2Fe-2S) protein</fullName>
    </submittedName>
</protein>
<keyword evidence="4" id="KW-0411">Iron-sulfur</keyword>
<dbReference type="Proteomes" id="UP000267077">
    <property type="component" value="Unassembled WGS sequence"/>
</dbReference>
<evidence type="ECO:0000256" key="4">
    <source>
        <dbReference type="ARBA" id="ARBA00023014"/>
    </source>
</evidence>
<evidence type="ECO:0000256" key="3">
    <source>
        <dbReference type="ARBA" id="ARBA00023004"/>
    </source>
</evidence>
<evidence type="ECO:0000256" key="2">
    <source>
        <dbReference type="ARBA" id="ARBA00022723"/>
    </source>
</evidence>
<accession>A0A432LSY6</accession>
<evidence type="ECO:0000259" key="5">
    <source>
        <dbReference type="PROSITE" id="PS51296"/>
    </source>
</evidence>
<name>A0A432LSY6_9GAMM</name>
<dbReference type="InterPro" id="IPR017941">
    <property type="entry name" value="Rieske_2Fe-2S"/>
</dbReference>
<dbReference type="EMBL" id="RYZR01000005">
    <property type="protein sequence ID" value="RUL64057.1"/>
    <property type="molecule type" value="Genomic_DNA"/>
</dbReference>
<proteinExistence type="predicted"/>
<dbReference type="OrthoDB" id="9794779at2"/>
<dbReference type="InterPro" id="IPR036922">
    <property type="entry name" value="Rieske_2Fe-2S_sf"/>
</dbReference>
<organism evidence="6 7">
    <name type="scientific">Dyella dinghuensis</name>
    <dbReference type="NCBI Taxonomy" id="1920169"/>
    <lineage>
        <taxon>Bacteria</taxon>
        <taxon>Pseudomonadati</taxon>
        <taxon>Pseudomonadota</taxon>
        <taxon>Gammaproteobacteria</taxon>
        <taxon>Lysobacterales</taxon>
        <taxon>Rhodanobacteraceae</taxon>
        <taxon>Dyella</taxon>
    </lineage>
</organism>
<dbReference type="AlphaFoldDB" id="A0A432LSY6"/>
<dbReference type="Pfam" id="PF00355">
    <property type="entry name" value="Rieske"/>
    <property type="match status" value="1"/>
</dbReference>
<dbReference type="RefSeq" id="WP_126673336.1">
    <property type="nucleotide sequence ID" value="NZ_RYZR01000005.1"/>
</dbReference>
<evidence type="ECO:0000256" key="1">
    <source>
        <dbReference type="ARBA" id="ARBA00022714"/>
    </source>
</evidence>
<dbReference type="PROSITE" id="PS51296">
    <property type="entry name" value="RIESKE"/>
    <property type="match status" value="1"/>
</dbReference>